<gene>
    <name evidence="4" type="ORF">WMW72_02215</name>
</gene>
<dbReference type="RefSeq" id="WP_341413767.1">
    <property type="nucleotide sequence ID" value="NZ_JBBPCC010000001.1"/>
</dbReference>
<reference evidence="4 5" key="1">
    <citation type="submission" date="2024-04" db="EMBL/GenBank/DDBJ databases">
        <title>draft genome sequnece of Paenibacillus filicis.</title>
        <authorList>
            <person name="Kim D.-U."/>
        </authorList>
    </citation>
    <scope>NUCLEOTIDE SEQUENCE [LARGE SCALE GENOMIC DNA]</scope>
    <source>
        <strain evidence="4 5">KACC14197</strain>
    </source>
</reference>
<dbReference type="PANTHER" id="PTHR30137:SF8">
    <property type="entry name" value="BLR5498 PROTEIN"/>
    <property type="match status" value="1"/>
</dbReference>
<dbReference type="PANTHER" id="PTHR30137">
    <property type="entry name" value="LUCIFERASE-LIKE MONOOXYGENASE"/>
    <property type="match status" value="1"/>
</dbReference>
<dbReference type="EMBL" id="JBBPCC010000001">
    <property type="protein sequence ID" value="MEK8126717.1"/>
    <property type="molecule type" value="Genomic_DNA"/>
</dbReference>
<keyword evidence="2" id="KW-0503">Monooxygenase</keyword>
<comment type="caution">
    <text evidence="4">The sequence shown here is derived from an EMBL/GenBank/DDBJ whole genome shotgun (WGS) entry which is preliminary data.</text>
</comment>
<dbReference type="InterPro" id="IPR011251">
    <property type="entry name" value="Luciferase-like_dom"/>
</dbReference>
<accession>A0ABU9DF05</accession>
<feature type="domain" description="Luciferase-like" evidence="3">
    <location>
        <begin position="21"/>
        <end position="310"/>
    </location>
</feature>
<dbReference type="InterPro" id="IPR036661">
    <property type="entry name" value="Luciferase-like_sf"/>
</dbReference>
<evidence type="ECO:0000313" key="5">
    <source>
        <dbReference type="Proteomes" id="UP001469365"/>
    </source>
</evidence>
<dbReference type="Pfam" id="PF00296">
    <property type="entry name" value="Bac_luciferase"/>
    <property type="match status" value="1"/>
</dbReference>
<sequence>MSFEFGIYTFGDVTPVPGIRKTDIAKRRLDEVTAAAVLADEAGLDFFGVGEHHTHSFSISAPSVVLGAIAGQTKRIKLTSATTVLNTVDPVRLFEEFSTLDLLSNGRAEIAAGRGALVFADTYDLFGYSLEEYDSLFDEKIRLLLQLNAEESITWNGRFRPSLHQADVAPRPIRPEGLPIWISVGRTPESAVRAGTLGTGISFGLLSGDPNRLKPLADLYREAGRAAGHDPSKLQIGVSSHGHIAKTEKQALDNYYPHHTHYFQHIQKRPVADRLPRADFDRMTAADQGLAVGTPSQIVEKILYQHELLGHNRYCLQLDIGGLPYPLVAQSIELLATEVAPAVRRALANRSTPAL</sequence>
<name>A0ABU9DF05_9BACL</name>
<keyword evidence="5" id="KW-1185">Reference proteome</keyword>
<evidence type="ECO:0000259" key="3">
    <source>
        <dbReference type="Pfam" id="PF00296"/>
    </source>
</evidence>
<evidence type="ECO:0000256" key="1">
    <source>
        <dbReference type="ARBA" id="ARBA00023002"/>
    </source>
</evidence>
<dbReference type="SUPFAM" id="SSF51679">
    <property type="entry name" value="Bacterial luciferase-like"/>
    <property type="match status" value="1"/>
</dbReference>
<organism evidence="4 5">
    <name type="scientific">Paenibacillus filicis</name>
    <dbReference type="NCBI Taxonomy" id="669464"/>
    <lineage>
        <taxon>Bacteria</taxon>
        <taxon>Bacillati</taxon>
        <taxon>Bacillota</taxon>
        <taxon>Bacilli</taxon>
        <taxon>Bacillales</taxon>
        <taxon>Paenibacillaceae</taxon>
        <taxon>Paenibacillus</taxon>
    </lineage>
</organism>
<dbReference type="InterPro" id="IPR050766">
    <property type="entry name" value="Bact_Lucif_Oxidored"/>
</dbReference>
<proteinExistence type="predicted"/>
<dbReference type="Gene3D" id="3.20.20.30">
    <property type="entry name" value="Luciferase-like domain"/>
    <property type="match status" value="1"/>
</dbReference>
<evidence type="ECO:0000256" key="2">
    <source>
        <dbReference type="ARBA" id="ARBA00023033"/>
    </source>
</evidence>
<evidence type="ECO:0000313" key="4">
    <source>
        <dbReference type="EMBL" id="MEK8126717.1"/>
    </source>
</evidence>
<dbReference type="Proteomes" id="UP001469365">
    <property type="component" value="Unassembled WGS sequence"/>
</dbReference>
<keyword evidence="1" id="KW-0560">Oxidoreductase</keyword>
<protein>
    <submittedName>
        <fullName evidence="4">LLM class flavin-dependent oxidoreductase</fullName>
    </submittedName>
</protein>